<dbReference type="CDD" id="cd21175">
    <property type="entry name" value="LPMO_AA9"/>
    <property type="match status" value="1"/>
</dbReference>
<name>A0A4S8MBZ8_DENBC</name>
<dbReference type="PANTHER" id="PTHR33353:SF19">
    <property type="entry name" value="GLYCOSYLHYDROLASE FAMILY 61-8 PROTEIN"/>
    <property type="match status" value="1"/>
</dbReference>
<feature type="domain" description="CBM1" evidence="10">
    <location>
        <begin position="294"/>
        <end position="330"/>
    </location>
</feature>
<dbReference type="OrthoDB" id="4849160at2759"/>
<evidence type="ECO:0000256" key="7">
    <source>
        <dbReference type="RuleBase" id="RU368122"/>
    </source>
</evidence>
<keyword evidence="6 7" id="KW-1015">Disulfide bond</keyword>
<sequence length="330" mass="34425">MFSSTQLLALTLAVLPQLPRVIAHGGVLSYNIAGKTYNGWQPYNTPVGQSSIQRPWATYDPIQDATLSTVACNDDGTSPDGQLTATSVPAGSKITAYWNQVWPHPYGPMLTYLAQCPGSSCTGVNAQSLSWFKIDEAGLLSGTVGNGYWGSGKMIDQNSSWTSTIPASVPSGNYLIRFEMIALHSLPAQLYPECAQIQITGGGSRAPTSAELVKFPGGYSNSDPGLTVNLYTNEAQTETTYIIPGPPLYNSGASTGGSSPGSSASTPVSVPTTSVATKPSSTPASTPTSSSGQGTAAQWAQCGGQGWTGPTTCASPYKCNVVNPYYSQCY</sequence>
<keyword evidence="4" id="KW-0186">Copper</keyword>
<evidence type="ECO:0000256" key="5">
    <source>
        <dbReference type="ARBA" id="ARBA00023033"/>
    </source>
</evidence>
<dbReference type="InterPro" id="IPR000254">
    <property type="entry name" value="CBD"/>
</dbReference>
<feature type="chain" id="PRO_5020190877" description="AA9 family lytic polysaccharide monooxygenase" evidence="9">
    <location>
        <begin position="24"/>
        <end position="330"/>
    </location>
</feature>
<comment type="function">
    <text evidence="7">Lytic polysaccharide monooxygenase (LMPO) that depolymerizes crystalline and amorphous polysaccharides via the oxidation of scissile alpha- or beta-(1-4)-glycosidic bonds, yielding C1 and/or C4 oxidation products. Catalysis by LPMOs requires the reduction of the active-site copper from Cu(II) to Cu(I) by a reducing agent and H(2)O(2) or O(2) as a cosubstrate.</text>
</comment>
<dbReference type="SMART" id="SM00236">
    <property type="entry name" value="fCBD"/>
    <property type="match status" value="1"/>
</dbReference>
<keyword evidence="12" id="KW-1185">Reference proteome</keyword>
<feature type="compositionally biased region" description="Low complexity" evidence="8">
    <location>
        <begin position="260"/>
        <end position="296"/>
    </location>
</feature>
<dbReference type="GO" id="GO:0004497">
    <property type="term" value="F:monooxygenase activity"/>
    <property type="evidence" value="ECO:0007669"/>
    <property type="project" value="UniProtKB-KW"/>
</dbReference>
<feature type="signal peptide" evidence="9">
    <location>
        <begin position="1"/>
        <end position="23"/>
    </location>
</feature>
<dbReference type="PROSITE" id="PS51164">
    <property type="entry name" value="CBM1_2"/>
    <property type="match status" value="1"/>
</dbReference>
<dbReference type="InterPro" id="IPR049892">
    <property type="entry name" value="AA9"/>
</dbReference>
<dbReference type="SUPFAM" id="SSF57180">
    <property type="entry name" value="Cellulose-binding domain"/>
    <property type="match status" value="1"/>
</dbReference>
<dbReference type="PROSITE" id="PS00562">
    <property type="entry name" value="CBM1_1"/>
    <property type="match status" value="1"/>
</dbReference>
<dbReference type="Gene3D" id="2.70.50.70">
    <property type="match status" value="1"/>
</dbReference>
<dbReference type="Proteomes" id="UP000297245">
    <property type="component" value="Unassembled WGS sequence"/>
</dbReference>
<comment type="subcellular location">
    <subcellularLocation>
        <location evidence="7">Secreted</location>
    </subcellularLocation>
</comment>
<dbReference type="InterPro" id="IPR005103">
    <property type="entry name" value="AA9_LPMO"/>
</dbReference>
<keyword evidence="7" id="KW-0624">Polysaccharide degradation</keyword>
<dbReference type="AlphaFoldDB" id="A0A4S8MBZ8"/>
<protein>
    <recommendedName>
        <fullName evidence="7">AA9 family lytic polysaccharide monooxygenase</fullName>
        <ecNumber evidence="7">1.14.99.56</ecNumber>
    </recommendedName>
    <alternativeName>
        <fullName evidence="7">Endo-beta-1,4-glucanase</fullName>
    </alternativeName>
    <alternativeName>
        <fullName evidence="7">Glycosyl hydrolase 61 family protein</fullName>
    </alternativeName>
</protein>
<evidence type="ECO:0000256" key="8">
    <source>
        <dbReference type="SAM" id="MobiDB-lite"/>
    </source>
</evidence>
<evidence type="ECO:0000256" key="6">
    <source>
        <dbReference type="ARBA" id="ARBA00023157"/>
    </source>
</evidence>
<organism evidence="11 12">
    <name type="scientific">Dendrothele bispora (strain CBS 962.96)</name>
    <dbReference type="NCBI Taxonomy" id="1314807"/>
    <lineage>
        <taxon>Eukaryota</taxon>
        <taxon>Fungi</taxon>
        <taxon>Dikarya</taxon>
        <taxon>Basidiomycota</taxon>
        <taxon>Agaricomycotina</taxon>
        <taxon>Agaricomycetes</taxon>
        <taxon>Agaricomycetidae</taxon>
        <taxon>Agaricales</taxon>
        <taxon>Agaricales incertae sedis</taxon>
        <taxon>Dendrothele</taxon>
    </lineage>
</organism>
<dbReference type="EMBL" id="ML179113">
    <property type="protein sequence ID" value="THU99840.1"/>
    <property type="molecule type" value="Genomic_DNA"/>
</dbReference>
<evidence type="ECO:0000313" key="11">
    <source>
        <dbReference type="EMBL" id="THU99840.1"/>
    </source>
</evidence>
<keyword evidence="3" id="KW-0560">Oxidoreductase</keyword>
<evidence type="ECO:0000256" key="3">
    <source>
        <dbReference type="ARBA" id="ARBA00023002"/>
    </source>
</evidence>
<dbReference type="Pfam" id="PF00734">
    <property type="entry name" value="CBM_1"/>
    <property type="match status" value="1"/>
</dbReference>
<accession>A0A4S8MBZ8</accession>
<evidence type="ECO:0000256" key="9">
    <source>
        <dbReference type="SAM" id="SignalP"/>
    </source>
</evidence>
<evidence type="ECO:0000259" key="10">
    <source>
        <dbReference type="PROSITE" id="PS51164"/>
    </source>
</evidence>
<evidence type="ECO:0000256" key="1">
    <source>
        <dbReference type="ARBA" id="ARBA00022723"/>
    </source>
</evidence>
<dbReference type="PANTHER" id="PTHR33353">
    <property type="entry name" value="PUTATIVE (AFU_ORTHOLOGUE AFUA_1G12560)-RELATED"/>
    <property type="match status" value="1"/>
</dbReference>
<proteinExistence type="predicted"/>
<keyword evidence="7" id="KW-0964">Secreted</keyword>
<feature type="region of interest" description="Disordered" evidence="8">
    <location>
        <begin position="244"/>
        <end position="296"/>
    </location>
</feature>
<dbReference type="GO" id="GO:0030245">
    <property type="term" value="P:cellulose catabolic process"/>
    <property type="evidence" value="ECO:0007669"/>
    <property type="project" value="UniProtKB-UniRule"/>
</dbReference>
<reference evidence="11 12" key="1">
    <citation type="journal article" date="2019" name="Nat. Ecol. Evol.">
        <title>Megaphylogeny resolves global patterns of mushroom evolution.</title>
        <authorList>
            <person name="Varga T."/>
            <person name="Krizsan K."/>
            <person name="Foldi C."/>
            <person name="Dima B."/>
            <person name="Sanchez-Garcia M."/>
            <person name="Sanchez-Ramirez S."/>
            <person name="Szollosi G.J."/>
            <person name="Szarkandi J.G."/>
            <person name="Papp V."/>
            <person name="Albert L."/>
            <person name="Andreopoulos W."/>
            <person name="Angelini C."/>
            <person name="Antonin V."/>
            <person name="Barry K.W."/>
            <person name="Bougher N.L."/>
            <person name="Buchanan P."/>
            <person name="Buyck B."/>
            <person name="Bense V."/>
            <person name="Catcheside P."/>
            <person name="Chovatia M."/>
            <person name="Cooper J."/>
            <person name="Damon W."/>
            <person name="Desjardin D."/>
            <person name="Finy P."/>
            <person name="Geml J."/>
            <person name="Haridas S."/>
            <person name="Hughes K."/>
            <person name="Justo A."/>
            <person name="Karasinski D."/>
            <person name="Kautmanova I."/>
            <person name="Kiss B."/>
            <person name="Kocsube S."/>
            <person name="Kotiranta H."/>
            <person name="LaButti K.M."/>
            <person name="Lechner B.E."/>
            <person name="Liimatainen K."/>
            <person name="Lipzen A."/>
            <person name="Lukacs Z."/>
            <person name="Mihaltcheva S."/>
            <person name="Morgado L.N."/>
            <person name="Niskanen T."/>
            <person name="Noordeloos M.E."/>
            <person name="Ohm R.A."/>
            <person name="Ortiz-Santana B."/>
            <person name="Ovrebo C."/>
            <person name="Racz N."/>
            <person name="Riley R."/>
            <person name="Savchenko A."/>
            <person name="Shiryaev A."/>
            <person name="Soop K."/>
            <person name="Spirin V."/>
            <person name="Szebenyi C."/>
            <person name="Tomsovsky M."/>
            <person name="Tulloss R.E."/>
            <person name="Uehling J."/>
            <person name="Grigoriev I.V."/>
            <person name="Vagvolgyi C."/>
            <person name="Papp T."/>
            <person name="Martin F.M."/>
            <person name="Miettinen O."/>
            <person name="Hibbett D.S."/>
            <person name="Nagy L.G."/>
        </authorList>
    </citation>
    <scope>NUCLEOTIDE SEQUENCE [LARGE SCALE GENOMIC DNA]</scope>
    <source>
        <strain evidence="11 12">CBS 962.96</strain>
    </source>
</reference>
<dbReference type="GO" id="GO:0008810">
    <property type="term" value="F:cellulase activity"/>
    <property type="evidence" value="ECO:0007669"/>
    <property type="project" value="UniProtKB-UniRule"/>
</dbReference>
<keyword evidence="7" id="KW-0136">Cellulose degradation</keyword>
<gene>
    <name evidence="11" type="ORF">K435DRAFT_936893</name>
</gene>
<keyword evidence="2 9" id="KW-0732">Signal</keyword>
<dbReference type="Pfam" id="PF03443">
    <property type="entry name" value="AA9"/>
    <property type="match status" value="1"/>
</dbReference>
<dbReference type="EC" id="1.14.99.56" evidence="7"/>
<keyword evidence="1" id="KW-0479">Metal-binding</keyword>
<dbReference type="GO" id="GO:0046872">
    <property type="term" value="F:metal ion binding"/>
    <property type="evidence" value="ECO:0007669"/>
    <property type="project" value="UniProtKB-KW"/>
</dbReference>
<dbReference type="GO" id="GO:0005576">
    <property type="term" value="C:extracellular region"/>
    <property type="evidence" value="ECO:0007669"/>
    <property type="project" value="UniProtKB-SubCell"/>
</dbReference>
<dbReference type="InterPro" id="IPR035971">
    <property type="entry name" value="CBD_sf"/>
</dbReference>
<comment type="catalytic activity">
    <reaction evidence="7">
        <text>[(1-&gt;4)-beta-D-glucosyl]n+m + reduced acceptor + O2 = 4-dehydro-beta-D-glucosyl-[(1-&gt;4)-beta-D-glucosyl]n-1 + [(1-&gt;4)-beta-D-glucosyl]m + acceptor + H2O.</text>
        <dbReference type="EC" id="1.14.99.56"/>
    </reaction>
</comment>
<dbReference type="GO" id="GO:0030248">
    <property type="term" value="F:cellulose binding"/>
    <property type="evidence" value="ECO:0007669"/>
    <property type="project" value="UniProtKB-UniRule"/>
</dbReference>
<evidence type="ECO:0000313" key="12">
    <source>
        <dbReference type="Proteomes" id="UP000297245"/>
    </source>
</evidence>
<keyword evidence="5" id="KW-0503">Monooxygenase</keyword>
<evidence type="ECO:0000256" key="4">
    <source>
        <dbReference type="ARBA" id="ARBA00023008"/>
    </source>
</evidence>
<keyword evidence="7" id="KW-0119">Carbohydrate metabolism</keyword>
<comment type="domain">
    <text evidence="7">Has a modular structure: an endo-beta-1,4-glucanase catalytic module at the N-terminus, a linker rich in serines and threonines, and a C-terminal carbohydrate-binding module (CBM).</text>
</comment>
<evidence type="ECO:0000256" key="2">
    <source>
        <dbReference type="ARBA" id="ARBA00022729"/>
    </source>
</evidence>